<evidence type="ECO:0000313" key="6">
    <source>
        <dbReference type="Proteomes" id="UP000028480"/>
    </source>
</evidence>
<feature type="domain" description="[Acyl-carrier-protein] S-malonyltransferase-like inserted helical" evidence="4">
    <location>
        <begin position="382"/>
        <end position="462"/>
    </location>
</feature>
<dbReference type="Gene3D" id="3.40.640.10">
    <property type="entry name" value="Type I PLP-dependent aspartate aminotransferase-like (Major domain)"/>
    <property type="match status" value="1"/>
</dbReference>
<dbReference type="RefSeq" id="WP_038190571.1">
    <property type="nucleotide sequence ID" value="NZ_CAWLWA010000207.1"/>
</dbReference>
<feature type="compositionally biased region" description="Low complexity" evidence="3">
    <location>
        <begin position="530"/>
        <end position="543"/>
    </location>
</feature>
<comment type="caution">
    <text evidence="5">The sequence shown here is derived from an EMBL/GenBank/DDBJ whole genome shotgun (WGS) entry which is preliminary data.</text>
</comment>
<evidence type="ECO:0000256" key="2">
    <source>
        <dbReference type="ARBA" id="ARBA00022898"/>
    </source>
</evidence>
<reference evidence="5" key="1">
    <citation type="submission" date="2013-07" db="EMBL/GenBank/DDBJ databases">
        <title>Sub-species coevolution in mutualistic symbiosis.</title>
        <authorList>
            <person name="Murfin K."/>
            <person name="Klassen J."/>
            <person name="Lee M."/>
            <person name="Forst S."/>
            <person name="Stock P."/>
            <person name="Goodrich-Blair H."/>
        </authorList>
    </citation>
    <scope>NUCLEOTIDE SEQUENCE [LARGE SCALE GENOMIC DNA]</scope>
    <source>
        <strain evidence="5">Intermedium</strain>
    </source>
</reference>
<name>A0A077QPK5_XENBV</name>
<evidence type="ECO:0000259" key="4">
    <source>
        <dbReference type="Pfam" id="PF21607"/>
    </source>
</evidence>
<dbReference type="CDD" id="cd04742">
    <property type="entry name" value="NPD_FabD"/>
    <property type="match status" value="1"/>
</dbReference>
<comment type="cofactor">
    <cofactor evidence="1">
        <name>pyridoxal 5'-phosphate</name>
        <dbReference type="ChEBI" id="CHEBI:597326"/>
    </cofactor>
</comment>
<feature type="region of interest" description="Disordered" evidence="3">
    <location>
        <begin position="530"/>
        <end position="589"/>
    </location>
</feature>
<dbReference type="GO" id="GO:0042286">
    <property type="term" value="F:glutamate-1-semialdehyde 2,1-aminomutase activity"/>
    <property type="evidence" value="ECO:0007669"/>
    <property type="project" value="UniProtKB-EC"/>
</dbReference>
<evidence type="ECO:0000256" key="1">
    <source>
        <dbReference type="ARBA" id="ARBA00001933"/>
    </source>
</evidence>
<proteinExistence type="predicted"/>
<keyword evidence="2" id="KW-0663">Pyridoxal phosphate</keyword>
<dbReference type="InterPro" id="IPR015421">
    <property type="entry name" value="PyrdxlP-dep_Trfase_major"/>
</dbReference>
<dbReference type="HOGENOM" id="CLU_299119_0_0_6"/>
<dbReference type="Pfam" id="PF21607">
    <property type="entry name" value="FabD_helical_ins"/>
    <property type="match status" value="1"/>
</dbReference>
<dbReference type="PANTHER" id="PTHR43713:SF3">
    <property type="entry name" value="GLUTAMATE-1-SEMIALDEHYDE 2,1-AMINOMUTASE 1, CHLOROPLASTIC-RELATED"/>
    <property type="match status" value="1"/>
</dbReference>
<dbReference type="InterPro" id="IPR015422">
    <property type="entry name" value="PyrdxlP-dep_Trfase_small"/>
</dbReference>
<gene>
    <name evidence="5" type="ORF">XBI1_3010055</name>
</gene>
<dbReference type="Proteomes" id="UP000028480">
    <property type="component" value="Unassembled WGS sequence"/>
</dbReference>
<dbReference type="GO" id="GO:0030170">
    <property type="term" value="F:pyridoxal phosphate binding"/>
    <property type="evidence" value="ECO:0007669"/>
    <property type="project" value="InterPro"/>
</dbReference>
<dbReference type="GO" id="GO:0008483">
    <property type="term" value="F:transaminase activity"/>
    <property type="evidence" value="ECO:0007669"/>
    <property type="project" value="InterPro"/>
</dbReference>
<evidence type="ECO:0000256" key="3">
    <source>
        <dbReference type="SAM" id="MobiDB-lite"/>
    </source>
</evidence>
<dbReference type="SUPFAM" id="SSF53383">
    <property type="entry name" value="PLP-dependent transferases"/>
    <property type="match status" value="1"/>
</dbReference>
<dbReference type="InterPro" id="IPR005814">
    <property type="entry name" value="Aminotrans_3"/>
</dbReference>
<dbReference type="InterPro" id="IPR014179">
    <property type="entry name" value="PfaD-like_TIM-barrel"/>
</dbReference>
<keyword evidence="5" id="KW-0413">Isomerase</keyword>
<dbReference type="InterPro" id="IPR049704">
    <property type="entry name" value="Aminotrans_3_PPA_site"/>
</dbReference>
<dbReference type="EC" id="5.4.3.8" evidence="5"/>
<dbReference type="SUPFAM" id="SSF51412">
    <property type="entry name" value="Inosine monophosphate dehydrogenase (IMPDH)"/>
    <property type="match status" value="1"/>
</dbReference>
<dbReference type="EMBL" id="CBTB010000226">
    <property type="protein sequence ID" value="CDH34286.1"/>
    <property type="molecule type" value="Genomic_DNA"/>
</dbReference>
<sequence length="1038" mass="114878">MSQRLSVNHSDHQHRPTALPLVAGESRLNELATELQVVNVGGAVSLLSSDSILPEQATLLGSLPAVTASSLGDISFINDYRVDFAYYAGAMANGIHSEEMVIALGKQRILGIFGSGGLRIPRIAEAIGRIRQALPEGPFGVNLLHNPGNPDWEMACVRLCIEHRVRVIEASAYINLSSALVYYRVSGLEQQPDGTIQRHHRMIAKVSRREVAQNFLRPAPEKILQKLLAEKLITTEQAELARKIPMADDITVEGDSGGHTDQGVLSCIFRSIVQQRDEIESETELDVRVRIGAAGGLGSPHAILSAFALGAAYVVTGSINQSCVEAGTSDVVKKMLGQAQINDVATAPSADMFELGAKVQVLKQGSMYAVRAQKLYNLYKQYDSLDTLPAQEVVLLEKQIFHKPLAEIWQETIAYFQSINQPDIIAKAEKQPKKKMGLLFQWYLGQSSRWAITGDPIRNMDYQIWCGAAMGAMNEWLKETPLEAVENRYVSDIANLLMNGAAYLTRIALLELLNVVVPEQMKRHVPLNFSTCTESTGTGSTETNSALPNAFNDEQSEDDQSNDCHPNSNNLNQKSEQNSQARSKESMDVSTKLVLDNSKDFYKKCWDLMPGGTHYNFGDPERPLVIPFNRGRNSRVWDLDGNEHLDLFCKFGALIVGHHNEAYNESLIKYMGKVTSVDTCDLEVGVCETMIKHIPCAEMVRFCLSGTEAVQNALRLARGFTGKNRFIRFHGHYHGNADNIMGWRKKQDLTYPVPEQFKGDLLDTLGRDPKIMTDQSFMLPWNDIDVLTATIERHHGEIAAVLMEPICINGGGIFPVEGYLEKTKALCEKYNIVLIFDEIITGVRLGLGGAQKLLGVTPHLATFGKALGGGSLPISAIAGRHDIMNLYTRGKVIHAGTFNGYPLGLAAIQTTFSLIEQDPGCYDRMGDVMRQISNIFVKAAEAVDLPLVVQGMPTALVYHSQNTPVDRSEGYSDKVKFCDIIIREISKRYGIQFSPLSRMYSNLLMSQDDVRFFEERIFDAMANARKVIDITFKEGIDA</sequence>
<feature type="compositionally biased region" description="Polar residues" evidence="3">
    <location>
        <begin position="563"/>
        <end position="581"/>
    </location>
</feature>
<dbReference type="InterPro" id="IPR049489">
    <property type="entry name" value="FabD-like_helical_ins"/>
</dbReference>
<dbReference type="InterPro" id="IPR013785">
    <property type="entry name" value="Aldolase_TIM"/>
</dbReference>
<dbReference type="InterPro" id="IPR015424">
    <property type="entry name" value="PyrdxlP-dep_Trfase"/>
</dbReference>
<dbReference type="AlphaFoldDB" id="A0A077QPK5"/>
<organism evidence="5 6">
    <name type="scientific">Xenorhabdus bovienii str. Intermedium</name>
    <dbReference type="NCBI Taxonomy" id="1379677"/>
    <lineage>
        <taxon>Bacteria</taxon>
        <taxon>Pseudomonadati</taxon>
        <taxon>Pseudomonadota</taxon>
        <taxon>Gammaproteobacteria</taxon>
        <taxon>Enterobacterales</taxon>
        <taxon>Morganellaceae</taxon>
        <taxon>Xenorhabdus</taxon>
    </lineage>
</organism>
<dbReference type="NCBIfam" id="TIGR02814">
    <property type="entry name" value="pfaD_fam"/>
    <property type="match status" value="1"/>
</dbReference>
<evidence type="ECO:0000313" key="5">
    <source>
        <dbReference type="EMBL" id="CDH34286.1"/>
    </source>
</evidence>
<dbReference type="Pfam" id="PF03060">
    <property type="entry name" value="NMO"/>
    <property type="match status" value="1"/>
</dbReference>
<protein>
    <submittedName>
        <fullName evidence="5">Putative Glutamate-1-semialdehyde 2,1-aminomutase</fullName>
        <ecNumber evidence="5">5.4.3.8</ecNumber>
    </submittedName>
</protein>
<dbReference type="PROSITE" id="PS00600">
    <property type="entry name" value="AA_TRANSFER_CLASS_3"/>
    <property type="match status" value="1"/>
</dbReference>
<dbReference type="PANTHER" id="PTHR43713">
    <property type="entry name" value="GLUTAMATE-1-SEMIALDEHYDE 2,1-AMINOMUTASE"/>
    <property type="match status" value="1"/>
</dbReference>
<accession>A0A077QPK5</accession>
<dbReference type="Gene3D" id="3.90.1150.10">
    <property type="entry name" value="Aspartate Aminotransferase, domain 1"/>
    <property type="match status" value="1"/>
</dbReference>
<dbReference type="Pfam" id="PF00202">
    <property type="entry name" value="Aminotran_3"/>
    <property type="match status" value="1"/>
</dbReference>
<dbReference type="Gene3D" id="3.20.20.70">
    <property type="entry name" value="Aldolase class I"/>
    <property type="match status" value="1"/>
</dbReference>